<dbReference type="EMBL" id="CAADFA010000006">
    <property type="protein sequence ID" value="VFJ43926.1"/>
    <property type="molecule type" value="Genomic_DNA"/>
</dbReference>
<evidence type="ECO:0000256" key="6">
    <source>
        <dbReference type="ARBA" id="ARBA00023125"/>
    </source>
</evidence>
<dbReference type="EMBL" id="CAADEZ010000004">
    <property type="protein sequence ID" value="VFJ43106.1"/>
    <property type="molecule type" value="Genomic_DNA"/>
</dbReference>
<organism evidence="14">
    <name type="scientific">Candidatus Kentrum sp. FM</name>
    <dbReference type="NCBI Taxonomy" id="2126340"/>
    <lineage>
        <taxon>Bacteria</taxon>
        <taxon>Pseudomonadati</taxon>
        <taxon>Pseudomonadota</taxon>
        <taxon>Gammaproteobacteria</taxon>
        <taxon>Candidatus Kentrum</taxon>
    </lineage>
</organism>
<dbReference type="InterPro" id="IPR002464">
    <property type="entry name" value="DNA/RNA_helicase_DEAH_CS"/>
</dbReference>
<dbReference type="Pfam" id="PF00271">
    <property type="entry name" value="Helicase_C"/>
    <property type="match status" value="1"/>
</dbReference>
<evidence type="ECO:0000256" key="5">
    <source>
        <dbReference type="ARBA" id="ARBA00022840"/>
    </source>
</evidence>
<dbReference type="Gene3D" id="3.40.50.300">
    <property type="entry name" value="P-loop containing nucleotide triphosphate hydrolases"/>
    <property type="match status" value="2"/>
</dbReference>
<evidence type="ECO:0000256" key="3">
    <source>
        <dbReference type="ARBA" id="ARBA00022801"/>
    </source>
</evidence>
<evidence type="ECO:0000256" key="4">
    <source>
        <dbReference type="ARBA" id="ARBA00022806"/>
    </source>
</evidence>
<dbReference type="InterPro" id="IPR011545">
    <property type="entry name" value="DEAD/DEAH_box_helicase_dom"/>
</dbReference>
<comment type="catalytic activity">
    <reaction evidence="8">
        <text>Couples ATP hydrolysis with the unwinding of duplex DNA by translocating in the 3'-5' direction.</text>
        <dbReference type="EC" id="5.6.2.4"/>
    </reaction>
</comment>
<dbReference type="Pfam" id="PF00270">
    <property type="entry name" value="DEAD"/>
    <property type="match status" value="1"/>
</dbReference>
<dbReference type="PROSITE" id="PS51192">
    <property type="entry name" value="HELICASE_ATP_BIND_1"/>
    <property type="match status" value="1"/>
</dbReference>
<evidence type="ECO:0000259" key="10">
    <source>
        <dbReference type="PROSITE" id="PS51192"/>
    </source>
</evidence>
<dbReference type="SMART" id="SM00490">
    <property type="entry name" value="HELICc"/>
    <property type="match status" value="1"/>
</dbReference>
<evidence type="ECO:0000256" key="7">
    <source>
        <dbReference type="ARBA" id="ARBA00023235"/>
    </source>
</evidence>
<evidence type="ECO:0000256" key="9">
    <source>
        <dbReference type="ARBA" id="ARBA00034808"/>
    </source>
</evidence>
<evidence type="ECO:0000313" key="12">
    <source>
        <dbReference type="EMBL" id="VFJ43106.1"/>
    </source>
</evidence>
<dbReference type="GO" id="GO:0009378">
    <property type="term" value="F:four-way junction helicase activity"/>
    <property type="evidence" value="ECO:0007669"/>
    <property type="project" value="TreeGrafter"/>
</dbReference>
<evidence type="ECO:0000256" key="1">
    <source>
        <dbReference type="ARBA" id="ARBA00005446"/>
    </source>
</evidence>
<keyword evidence="5" id="KW-0067">ATP-binding</keyword>
<evidence type="ECO:0000256" key="2">
    <source>
        <dbReference type="ARBA" id="ARBA00022741"/>
    </source>
</evidence>
<dbReference type="GO" id="GO:0005524">
    <property type="term" value="F:ATP binding"/>
    <property type="evidence" value="ECO:0007669"/>
    <property type="project" value="UniProtKB-KW"/>
</dbReference>
<feature type="domain" description="Helicase C-terminal" evidence="11">
    <location>
        <begin position="229"/>
        <end position="377"/>
    </location>
</feature>
<dbReference type="GO" id="GO:0043138">
    <property type="term" value="F:3'-5' DNA helicase activity"/>
    <property type="evidence" value="ECO:0007669"/>
    <property type="project" value="UniProtKB-EC"/>
</dbReference>
<dbReference type="Gene3D" id="3.40.50.2020">
    <property type="match status" value="1"/>
</dbReference>
<gene>
    <name evidence="12" type="ORF">BECKFM1743A_GA0114220_1000418</name>
    <name evidence="14" type="ORF">BECKFM1743B_GA0114221_1003811</name>
    <name evidence="13" type="ORF">BECKFM1743C_GA0114222_100061</name>
</gene>
<keyword evidence="4 14" id="KW-0347">Helicase</keyword>
<dbReference type="EC" id="5.6.2.4" evidence="9"/>
<dbReference type="SUPFAM" id="SSF53271">
    <property type="entry name" value="PRTase-like"/>
    <property type="match status" value="1"/>
</dbReference>
<dbReference type="CDD" id="cd06223">
    <property type="entry name" value="PRTases_typeI"/>
    <property type="match status" value="1"/>
</dbReference>
<dbReference type="PROSITE" id="PS00690">
    <property type="entry name" value="DEAH_ATP_HELICASE"/>
    <property type="match status" value="1"/>
</dbReference>
<dbReference type="InterPro" id="IPR004589">
    <property type="entry name" value="DNA_helicase_ATP-dep_RecQ"/>
</dbReference>
<dbReference type="GO" id="GO:0003677">
    <property type="term" value="F:DNA binding"/>
    <property type="evidence" value="ECO:0007669"/>
    <property type="project" value="UniProtKB-KW"/>
</dbReference>
<accession>A0A450VRE5</accession>
<dbReference type="SMART" id="SM00487">
    <property type="entry name" value="DEXDc"/>
    <property type="match status" value="1"/>
</dbReference>
<evidence type="ECO:0000313" key="13">
    <source>
        <dbReference type="EMBL" id="VFJ43926.1"/>
    </source>
</evidence>
<evidence type="ECO:0000259" key="11">
    <source>
        <dbReference type="PROSITE" id="PS51194"/>
    </source>
</evidence>
<dbReference type="SUPFAM" id="SSF52540">
    <property type="entry name" value="P-loop containing nucleoside triphosphate hydrolases"/>
    <property type="match status" value="1"/>
</dbReference>
<name>A0A450VRE5_9GAMM</name>
<dbReference type="PANTHER" id="PTHR13710">
    <property type="entry name" value="DNA HELICASE RECQ FAMILY MEMBER"/>
    <property type="match status" value="1"/>
</dbReference>
<keyword evidence="6" id="KW-0238">DNA-binding</keyword>
<comment type="similarity">
    <text evidence="1">Belongs to the helicase family. RecQ subfamily.</text>
</comment>
<keyword evidence="2" id="KW-0547">Nucleotide-binding</keyword>
<dbReference type="GO" id="GO:0006310">
    <property type="term" value="P:DNA recombination"/>
    <property type="evidence" value="ECO:0007669"/>
    <property type="project" value="InterPro"/>
</dbReference>
<dbReference type="InterPro" id="IPR029057">
    <property type="entry name" value="PRTase-like"/>
</dbReference>
<dbReference type="InterPro" id="IPR000836">
    <property type="entry name" value="PRTase_dom"/>
</dbReference>
<protein>
    <recommendedName>
        <fullName evidence="9">DNA 3'-5' helicase</fullName>
        <ecNumber evidence="9">5.6.2.4</ecNumber>
    </recommendedName>
</protein>
<sequence>MKTAALQYLRTALGNPRATFRAGQWESIEGLLARKRMLVVQRTGWGKSMVYFLASRLMRDQGSGPALLISPLLSLMRNQLEAAHRVGIRASTINSTNNEEWDRIGQDLIANRIDILLISPERLGNDAFRRSVLSAIADRIGLLVIDEAHCISDWGHDFRPDYRRIVRILTVIPPNVPVLATTATANNRVVEDVISQLGEGIELVRGPLVRESLRLQNIDMPNPAARMAWLAETIPTLTGSGIVYTLTQRDAEQVAEWLGINGIEARAYHAGLPDREDGVSGRAVLEQQLLDNEIKVLVATVALGMGFDKPDIGFVIHFQRPASVVHYYQQVGRAGRAVDEAYGILLCGEEDDHIADWFIQSAFPPQQHIDDILRALDGADDGLSLASLEVALNLKRSQIDKALRLLTVESPSPVTRIGSRWYATPSAGNYRTDRDYVDGIIRIRRREQAQMRAYMAHRGCLMAFLEDALDDPNPQDCHRCRNCDPEFPLTEHYDRALANRAGQFLQRRYQTLEPRRQWPGKAFFQHHDFGKTMKIPPDWRACRGRALSLWGDAGWGALVAKGKQETGRFDDALVNACVRMLADWRPDPQPQWVTCVPALAAPGPVPSGENTPSGNRQQATDFSAMNLPGAPVTDFAERLALALQLPFFPCVRKIRENPPQKTLKNSLQKARNLDGVFSVELEPQPYAPCLLVDDTVDSRWTFTVVSALLRQAGCVAVYPLALALDAPGME</sequence>
<dbReference type="AlphaFoldDB" id="A0A450VRE5"/>
<dbReference type="EMBL" id="CAADFL010000038">
    <property type="protein sequence ID" value="VFK07349.1"/>
    <property type="molecule type" value="Genomic_DNA"/>
</dbReference>
<evidence type="ECO:0000256" key="8">
    <source>
        <dbReference type="ARBA" id="ARBA00034617"/>
    </source>
</evidence>
<keyword evidence="3" id="KW-0378">Hydrolase</keyword>
<keyword evidence="7" id="KW-0413">Isomerase</keyword>
<dbReference type="InterPro" id="IPR001650">
    <property type="entry name" value="Helicase_C-like"/>
</dbReference>
<proteinExistence type="inferred from homology"/>
<dbReference type="GO" id="GO:0016787">
    <property type="term" value="F:hydrolase activity"/>
    <property type="evidence" value="ECO:0007669"/>
    <property type="project" value="UniProtKB-KW"/>
</dbReference>
<dbReference type="GO" id="GO:0043590">
    <property type="term" value="C:bacterial nucleoid"/>
    <property type="evidence" value="ECO:0007669"/>
    <property type="project" value="TreeGrafter"/>
</dbReference>
<dbReference type="NCBIfam" id="TIGR00614">
    <property type="entry name" value="recQ_fam"/>
    <property type="match status" value="1"/>
</dbReference>
<dbReference type="InterPro" id="IPR014001">
    <property type="entry name" value="Helicase_ATP-bd"/>
</dbReference>
<dbReference type="PROSITE" id="PS51194">
    <property type="entry name" value="HELICASE_CTER"/>
    <property type="match status" value="1"/>
</dbReference>
<dbReference type="InterPro" id="IPR027417">
    <property type="entry name" value="P-loop_NTPase"/>
</dbReference>
<evidence type="ECO:0000313" key="14">
    <source>
        <dbReference type="EMBL" id="VFK07349.1"/>
    </source>
</evidence>
<dbReference type="GO" id="GO:0006281">
    <property type="term" value="P:DNA repair"/>
    <property type="evidence" value="ECO:0007669"/>
    <property type="project" value="TreeGrafter"/>
</dbReference>
<dbReference type="GO" id="GO:0005737">
    <property type="term" value="C:cytoplasm"/>
    <property type="evidence" value="ECO:0007669"/>
    <property type="project" value="TreeGrafter"/>
</dbReference>
<reference evidence="14" key="1">
    <citation type="submission" date="2019-02" db="EMBL/GenBank/DDBJ databases">
        <authorList>
            <person name="Gruber-Vodicka R. H."/>
            <person name="Seah K. B. B."/>
        </authorList>
    </citation>
    <scope>NUCLEOTIDE SEQUENCE</scope>
    <source>
        <strain evidence="12">BECK_BZ163</strain>
        <strain evidence="14">BECK_BZ164</strain>
        <strain evidence="13">BECK_BZ165</strain>
    </source>
</reference>
<feature type="domain" description="Helicase ATP-binding" evidence="10">
    <location>
        <begin position="28"/>
        <end position="203"/>
    </location>
</feature>
<dbReference type="GO" id="GO:0030894">
    <property type="term" value="C:replisome"/>
    <property type="evidence" value="ECO:0007669"/>
    <property type="project" value="TreeGrafter"/>
</dbReference>
<dbReference type="PANTHER" id="PTHR13710:SF105">
    <property type="entry name" value="ATP-DEPENDENT DNA HELICASE Q1"/>
    <property type="match status" value="1"/>
</dbReference>